<dbReference type="EC" id="4.1.2.40" evidence="4"/>
<dbReference type="Proteomes" id="UP000363661">
    <property type="component" value="Unassembled WGS sequence"/>
</dbReference>
<dbReference type="Pfam" id="PF01116">
    <property type="entry name" value="F_bP_aldolase"/>
    <property type="match status" value="1"/>
</dbReference>
<organism evidence="4 5">
    <name type="scientific">[Ruminococcus] torques</name>
    <dbReference type="NCBI Taxonomy" id="33039"/>
    <lineage>
        <taxon>Bacteria</taxon>
        <taxon>Bacillati</taxon>
        <taxon>Bacillota</taxon>
        <taxon>Clostridia</taxon>
        <taxon>Lachnospirales</taxon>
        <taxon>Lachnospiraceae</taxon>
        <taxon>Mediterraneibacter</taxon>
    </lineage>
</organism>
<dbReference type="CDD" id="cd00947">
    <property type="entry name" value="TBP_aldolase_IIB"/>
    <property type="match status" value="1"/>
</dbReference>
<feature type="binding site" evidence="2">
    <location>
        <begin position="228"/>
        <end position="231"/>
    </location>
    <ligand>
        <name>dihydroxyacetone phosphate</name>
        <dbReference type="ChEBI" id="CHEBI:57642"/>
    </ligand>
</feature>
<keyword evidence="3" id="KW-0479">Metal-binding</keyword>
<feature type="binding site" evidence="2">
    <location>
        <begin position="207"/>
        <end position="209"/>
    </location>
    <ligand>
        <name>dihydroxyacetone phosphate</name>
        <dbReference type="ChEBI" id="CHEBI:57642"/>
    </ligand>
</feature>
<dbReference type="EMBL" id="CABHNA010000038">
    <property type="protein sequence ID" value="VUX00632.1"/>
    <property type="molecule type" value="Genomic_DNA"/>
</dbReference>
<keyword evidence="4" id="KW-0456">Lyase</keyword>
<dbReference type="AlphaFoldDB" id="A0A656CT79"/>
<dbReference type="PROSITE" id="PS00806">
    <property type="entry name" value="ALDOLASE_CLASS_II_2"/>
    <property type="match status" value="1"/>
</dbReference>
<dbReference type="GO" id="GO:0008270">
    <property type="term" value="F:zinc ion binding"/>
    <property type="evidence" value="ECO:0007669"/>
    <property type="project" value="InterPro"/>
</dbReference>
<comment type="cofactor">
    <cofactor evidence="3">
        <name>Zn(2+)</name>
        <dbReference type="ChEBI" id="CHEBI:29105"/>
    </cofactor>
    <text evidence="3">Binds 2 Zn(2+) ions per subunit. One is catalytic and the other provides a structural contribution.</text>
</comment>
<feature type="active site" description="Proton donor" evidence="1">
    <location>
        <position position="82"/>
    </location>
</feature>
<feature type="binding site" evidence="3">
    <location>
        <position position="104"/>
    </location>
    <ligand>
        <name>Zn(2+)</name>
        <dbReference type="ChEBI" id="CHEBI:29105"/>
        <label>2</label>
    </ligand>
</feature>
<name>A0A656CT79_9FIRM</name>
<dbReference type="SUPFAM" id="SSF51569">
    <property type="entry name" value="Aldolase"/>
    <property type="match status" value="1"/>
</dbReference>
<feature type="binding site" evidence="2">
    <location>
        <position position="179"/>
    </location>
    <ligand>
        <name>dihydroxyacetone phosphate</name>
        <dbReference type="ChEBI" id="CHEBI:57642"/>
    </ligand>
</feature>
<sequence length="283" mass="30307">MPLVTSEKMLLDAKKDGYAVGAFNVENMEMVKAVIAAAEELNAPVMLQTTPSTVKYGTLETFAGIVKAEAAKTKIPVCLHLDHGNSFELAVQAMKAGYTSVMIDGSHEDFENNIAVTKKVVDVANAFGIPVEAELGKVGGKEDDLEADADTNTDPQEAKEFVERTGVSSLAVAIGTAHGFYVGTPVLDKPRVSAIKEVVDVPLVLHGASGLSEEDVRECVERGMCKVNFATELRVAYTDAVKKLLEEKPETFDPKKLGVVAMEAVKEQVIARMKMCGCDGKAK</sequence>
<dbReference type="InterPro" id="IPR050246">
    <property type="entry name" value="Class_II_FBP_aldolase"/>
</dbReference>
<feature type="binding site" evidence="3">
    <location>
        <position position="178"/>
    </location>
    <ligand>
        <name>Zn(2+)</name>
        <dbReference type="ChEBI" id="CHEBI:29105"/>
        <label>1</label>
        <note>catalytic</note>
    </ligand>
</feature>
<dbReference type="NCBIfam" id="TIGR00167">
    <property type="entry name" value="cbbA"/>
    <property type="match status" value="1"/>
</dbReference>
<dbReference type="PANTHER" id="PTHR30304:SF0">
    <property type="entry name" value="D-TAGATOSE-1,6-BISPHOSPHATE ALDOLASE SUBUNIT GATY-RELATED"/>
    <property type="match status" value="1"/>
</dbReference>
<keyword evidence="3" id="KW-0862">Zinc</keyword>
<accession>A0A656CT79</accession>
<dbReference type="PIRSF" id="PIRSF001359">
    <property type="entry name" value="F_bP_aldolase_II"/>
    <property type="match status" value="1"/>
</dbReference>
<dbReference type="InterPro" id="IPR013785">
    <property type="entry name" value="Aldolase_TIM"/>
</dbReference>
<keyword evidence="5" id="KW-1185">Reference proteome</keyword>
<proteinExistence type="predicted"/>
<evidence type="ECO:0000313" key="5">
    <source>
        <dbReference type="Proteomes" id="UP000363661"/>
    </source>
</evidence>
<dbReference type="Gene3D" id="3.20.20.70">
    <property type="entry name" value="Aldolase class I"/>
    <property type="match status" value="1"/>
</dbReference>
<dbReference type="GO" id="GO:0009025">
    <property type="term" value="F:tagatose-bisphosphate aldolase activity"/>
    <property type="evidence" value="ECO:0007669"/>
    <property type="project" value="UniProtKB-EC"/>
</dbReference>
<dbReference type="PROSITE" id="PS00602">
    <property type="entry name" value="ALDOLASE_CLASS_II_1"/>
    <property type="match status" value="1"/>
</dbReference>
<gene>
    <name evidence="4" type="primary">gatY_1</name>
    <name evidence="4" type="ORF">RTSSTS7063_00791</name>
</gene>
<reference evidence="4 5" key="1">
    <citation type="submission" date="2019-07" db="EMBL/GenBank/DDBJ databases">
        <authorList>
            <person name="Hibberd C M."/>
            <person name="Gehrig L. J."/>
            <person name="Chang H.-W."/>
            <person name="Venkatesh S."/>
        </authorList>
    </citation>
    <scope>NUCLEOTIDE SEQUENCE [LARGE SCALE GENOMIC DNA]</scope>
    <source>
        <strain evidence="4">Ruminococcus_torques_SSTS_Bg7063</strain>
    </source>
</reference>
<evidence type="ECO:0000256" key="1">
    <source>
        <dbReference type="PIRSR" id="PIRSR001359-1"/>
    </source>
</evidence>
<feature type="binding site" evidence="3">
    <location>
        <position position="83"/>
    </location>
    <ligand>
        <name>Zn(2+)</name>
        <dbReference type="ChEBI" id="CHEBI:29105"/>
        <label>1</label>
        <note>catalytic</note>
    </ligand>
</feature>
<dbReference type="GO" id="GO:0005975">
    <property type="term" value="P:carbohydrate metabolic process"/>
    <property type="evidence" value="ECO:0007669"/>
    <property type="project" value="InterPro"/>
</dbReference>
<evidence type="ECO:0000256" key="2">
    <source>
        <dbReference type="PIRSR" id="PIRSR001359-2"/>
    </source>
</evidence>
<dbReference type="GeneID" id="303257249"/>
<feature type="binding site" evidence="3">
    <location>
        <position position="206"/>
    </location>
    <ligand>
        <name>Zn(2+)</name>
        <dbReference type="ChEBI" id="CHEBI:29105"/>
        <label>1</label>
        <note>catalytic</note>
    </ligand>
</feature>
<dbReference type="RefSeq" id="WP_015528212.1">
    <property type="nucleotide sequence ID" value="NZ_CABHNA010000038.1"/>
</dbReference>
<evidence type="ECO:0000256" key="3">
    <source>
        <dbReference type="PIRSR" id="PIRSR001359-3"/>
    </source>
</evidence>
<dbReference type="InterPro" id="IPR000771">
    <property type="entry name" value="FBA_II"/>
</dbReference>
<dbReference type="PANTHER" id="PTHR30304">
    <property type="entry name" value="D-TAGATOSE-1,6-BISPHOSPHATE ALDOLASE"/>
    <property type="match status" value="1"/>
</dbReference>
<feature type="binding site" evidence="3">
    <location>
        <position position="134"/>
    </location>
    <ligand>
        <name>Zn(2+)</name>
        <dbReference type="ChEBI" id="CHEBI:29105"/>
        <label>2</label>
    </ligand>
</feature>
<protein>
    <submittedName>
        <fullName evidence="4">D-tagatose-1,6-bisphosphate aldolase subunit GatY</fullName>
        <ecNumber evidence="4">4.1.2.40</ecNumber>
    </submittedName>
</protein>
<evidence type="ECO:0000313" key="4">
    <source>
        <dbReference type="EMBL" id="VUX00632.1"/>
    </source>
</evidence>